<dbReference type="Pfam" id="PF03151">
    <property type="entry name" value="TPT"/>
    <property type="match status" value="1"/>
</dbReference>
<keyword evidence="8" id="KW-1185">Reference proteome</keyword>
<dbReference type="Proteomes" id="UP001607302">
    <property type="component" value="Unassembled WGS sequence"/>
</dbReference>
<keyword evidence="4 5" id="KW-0472">Membrane</keyword>
<evidence type="ECO:0000256" key="2">
    <source>
        <dbReference type="ARBA" id="ARBA00022692"/>
    </source>
</evidence>
<keyword evidence="2 5" id="KW-0812">Transmembrane</keyword>
<gene>
    <name evidence="7" type="ORF">V1478_011483</name>
</gene>
<dbReference type="EMBL" id="JAUDFV010000151">
    <property type="protein sequence ID" value="KAL2719064.1"/>
    <property type="molecule type" value="Genomic_DNA"/>
</dbReference>
<feature type="transmembrane region" description="Helical" evidence="5">
    <location>
        <begin position="230"/>
        <end position="248"/>
    </location>
</feature>
<sequence length="424" mass="47891">MSRSSIKYQIVKKDDTLYYLSSQNTQDYQNIPKKEPCIGALQTILIISIYFVLSIGLTFYQKWLFKTYGFNFPLGAVTCHLFVKFVLSALIRCIRLCYKGPQYHVKLTWQNIICSLAPPGIASGFDVALSNWSIALITISLYTMTKSSTIVFILGFSLIFKLEKKSWSLIAIVATISGGLFMFTYKSTQFHVLGFILCLLASFSSGLRWTMAQVIMQKSKLGLRNPIDMIYYMQPWMLLPVIPITLWFEGPEMYNNFKNINWNDFEPIMLTVAAVNSGAVLAFVMEITEFLVVTYTSSLTLSVTGIFKEICILILAFEWKGDHISGLNFVGLLLCLGGIILHVIQKVLFNRSKVIESLELNDNSLASNSSKKEDGIDANLPLLTQKSSSLINLLTTDFTSDEEDDIKMKENSSQVLSNILQRRE</sequence>
<evidence type="ECO:0000259" key="6">
    <source>
        <dbReference type="Pfam" id="PF03151"/>
    </source>
</evidence>
<evidence type="ECO:0000256" key="5">
    <source>
        <dbReference type="SAM" id="Phobius"/>
    </source>
</evidence>
<feature type="transmembrane region" description="Helical" evidence="5">
    <location>
        <begin position="268"/>
        <end position="287"/>
    </location>
</feature>
<dbReference type="InterPro" id="IPR050186">
    <property type="entry name" value="TPT_transporter"/>
</dbReference>
<dbReference type="AlphaFoldDB" id="A0ABD2AEL7"/>
<feature type="transmembrane region" description="Helical" evidence="5">
    <location>
        <begin position="72"/>
        <end position="91"/>
    </location>
</feature>
<feature type="domain" description="Sugar phosphate transporter" evidence="6">
    <location>
        <begin position="43"/>
        <end position="341"/>
    </location>
</feature>
<feature type="transmembrane region" description="Helical" evidence="5">
    <location>
        <begin position="134"/>
        <end position="160"/>
    </location>
</feature>
<evidence type="ECO:0000256" key="1">
    <source>
        <dbReference type="ARBA" id="ARBA00004141"/>
    </source>
</evidence>
<dbReference type="GO" id="GO:0016020">
    <property type="term" value="C:membrane"/>
    <property type="evidence" value="ECO:0007669"/>
    <property type="project" value="UniProtKB-SubCell"/>
</dbReference>
<evidence type="ECO:0000256" key="3">
    <source>
        <dbReference type="ARBA" id="ARBA00022989"/>
    </source>
</evidence>
<reference evidence="7 8" key="1">
    <citation type="journal article" date="2024" name="Ann. Entomol. Soc. Am.">
        <title>Genomic analyses of the southern and eastern yellowjacket wasps (Hymenoptera: Vespidae) reveal evolutionary signatures of social life.</title>
        <authorList>
            <person name="Catto M.A."/>
            <person name="Caine P.B."/>
            <person name="Orr S.E."/>
            <person name="Hunt B.G."/>
            <person name="Goodisman M.A.D."/>
        </authorList>
    </citation>
    <scope>NUCLEOTIDE SEQUENCE [LARGE SCALE GENOMIC DNA]</scope>
    <source>
        <strain evidence="7">233</strain>
        <tissue evidence="7">Head and thorax</tissue>
    </source>
</reference>
<organism evidence="7 8">
    <name type="scientific">Vespula squamosa</name>
    <name type="common">Southern yellow jacket</name>
    <name type="synonym">Wasp</name>
    <dbReference type="NCBI Taxonomy" id="30214"/>
    <lineage>
        <taxon>Eukaryota</taxon>
        <taxon>Metazoa</taxon>
        <taxon>Ecdysozoa</taxon>
        <taxon>Arthropoda</taxon>
        <taxon>Hexapoda</taxon>
        <taxon>Insecta</taxon>
        <taxon>Pterygota</taxon>
        <taxon>Neoptera</taxon>
        <taxon>Endopterygota</taxon>
        <taxon>Hymenoptera</taxon>
        <taxon>Apocrita</taxon>
        <taxon>Aculeata</taxon>
        <taxon>Vespoidea</taxon>
        <taxon>Vespidae</taxon>
        <taxon>Vespinae</taxon>
        <taxon>Vespula</taxon>
    </lineage>
</organism>
<feature type="transmembrane region" description="Helical" evidence="5">
    <location>
        <begin position="299"/>
        <end position="317"/>
    </location>
</feature>
<accession>A0ABD2AEL7</accession>
<proteinExistence type="predicted"/>
<feature type="transmembrane region" description="Helical" evidence="5">
    <location>
        <begin position="38"/>
        <end position="60"/>
    </location>
</feature>
<feature type="transmembrane region" description="Helical" evidence="5">
    <location>
        <begin position="323"/>
        <end position="344"/>
    </location>
</feature>
<evidence type="ECO:0000313" key="7">
    <source>
        <dbReference type="EMBL" id="KAL2719064.1"/>
    </source>
</evidence>
<protein>
    <submittedName>
        <fullName evidence="7">Solute carrier family 35 member C2-like isoform X1</fullName>
    </submittedName>
</protein>
<evidence type="ECO:0000313" key="8">
    <source>
        <dbReference type="Proteomes" id="UP001607302"/>
    </source>
</evidence>
<dbReference type="PANTHER" id="PTHR11132">
    <property type="entry name" value="SOLUTE CARRIER FAMILY 35"/>
    <property type="match status" value="1"/>
</dbReference>
<comment type="caution">
    <text evidence="7">The sequence shown here is derived from an EMBL/GenBank/DDBJ whole genome shotgun (WGS) entry which is preliminary data.</text>
</comment>
<feature type="transmembrane region" description="Helical" evidence="5">
    <location>
        <begin position="191"/>
        <end position="209"/>
    </location>
</feature>
<name>A0ABD2AEL7_VESSQ</name>
<comment type="subcellular location">
    <subcellularLocation>
        <location evidence="1">Membrane</location>
        <topology evidence="1">Multi-pass membrane protein</topology>
    </subcellularLocation>
</comment>
<dbReference type="InterPro" id="IPR004853">
    <property type="entry name" value="Sugar_P_trans_dom"/>
</dbReference>
<feature type="transmembrane region" description="Helical" evidence="5">
    <location>
        <begin position="167"/>
        <end position="185"/>
    </location>
</feature>
<keyword evidence="3 5" id="KW-1133">Transmembrane helix</keyword>
<evidence type="ECO:0000256" key="4">
    <source>
        <dbReference type="ARBA" id="ARBA00023136"/>
    </source>
</evidence>